<keyword evidence="6" id="KW-1185">Reference proteome</keyword>
<dbReference type="PROSITE" id="PS51118">
    <property type="entry name" value="HTH_HXLR"/>
    <property type="match status" value="1"/>
</dbReference>
<comment type="caution">
    <text evidence="5">The sequence shown here is derived from an EMBL/GenBank/DDBJ whole genome shotgun (WGS) entry which is preliminary data.</text>
</comment>
<organism evidence="5 6">
    <name type="scientific">Nocardia macrotermitis</name>
    <dbReference type="NCBI Taxonomy" id="2585198"/>
    <lineage>
        <taxon>Bacteria</taxon>
        <taxon>Bacillati</taxon>
        <taxon>Actinomycetota</taxon>
        <taxon>Actinomycetes</taxon>
        <taxon>Mycobacteriales</taxon>
        <taxon>Nocardiaceae</taxon>
        <taxon>Nocardia</taxon>
    </lineage>
</organism>
<dbReference type="InterPro" id="IPR036527">
    <property type="entry name" value="SCP2_sterol-bd_dom_sf"/>
</dbReference>
<keyword evidence="1" id="KW-0805">Transcription regulation</keyword>
<dbReference type="InterPro" id="IPR002577">
    <property type="entry name" value="HTH_HxlR"/>
</dbReference>
<proteinExistence type="predicted"/>
<evidence type="ECO:0000256" key="1">
    <source>
        <dbReference type="ARBA" id="ARBA00023015"/>
    </source>
</evidence>
<dbReference type="PANTHER" id="PTHR33204">
    <property type="entry name" value="TRANSCRIPTIONAL REGULATOR, MARR FAMILY"/>
    <property type="match status" value="1"/>
</dbReference>
<evidence type="ECO:0000313" key="5">
    <source>
        <dbReference type="EMBL" id="MQY22318.1"/>
    </source>
</evidence>
<dbReference type="SUPFAM" id="SSF46785">
    <property type="entry name" value="Winged helix' DNA-binding domain"/>
    <property type="match status" value="1"/>
</dbReference>
<evidence type="ECO:0000313" key="6">
    <source>
        <dbReference type="Proteomes" id="UP000438448"/>
    </source>
</evidence>
<gene>
    <name evidence="5" type="ORF">NRB20_54330</name>
</gene>
<dbReference type="PANTHER" id="PTHR33204:SF18">
    <property type="entry name" value="TRANSCRIPTIONAL REGULATORY PROTEIN"/>
    <property type="match status" value="1"/>
</dbReference>
<dbReference type="SUPFAM" id="SSF55718">
    <property type="entry name" value="SCP-like"/>
    <property type="match status" value="1"/>
</dbReference>
<evidence type="ECO:0000259" key="4">
    <source>
        <dbReference type="PROSITE" id="PS51118"/>
    </source>
</evidence>
<keyword evidence="3" id="KW-0804">Transcription</keyword>
<name>A0A7K0D9D6_9NOCA</name>
<dbReference type="OrthoDB" id="9792527at2"/>
<accession>A0A7K0D9D6</accession>
<dbReference type="RefSeq" id="WP_153413850.1">
    <property type="nucleotide sequence ID" value="NZ_WEGK01000013.1"/>
</dbReference>
<keyword evidence="2" id="KW-0238">DNA-binding</keyword>
<reference evidence="5 6" key="1">
    <citation type="submission" date="2019-10" db="EMBL/GenBank/DDBJ databases">
        <title>Nocardia macrotermitis sp. nov. and Nocardia aurantia sp. nov., isolated from the gut of fungus growing-termite Macrotermes natalensis.</title>
        <authorList>
            <person name="Benndorf R."/>
            <person name="Schwitalla J."/>
            <person name="Martin K."/>
            <person name="De Beer W."/>
            <person name="Kaster A.-K."/>
            <person name="Vollmers J."/>
            <person name="Poulsen M."/>
            <person name="Beemelmanns C."/>
        </authorList>
    </citation>
    <scope>NUCLEOTIDE SEQUENCE [LARGE SCALE GENOMIC DNA]</scope>
    <source>
        <strain evidence="5 6">RB20</strain>
    </source>
</reference>
<dbReference type="Gene3D" id="1.10.10.10">
    <property type="entry name" value="Winged helix-like DNA-binding domain superfamily/Winged helix DNA-binding domain"/>
    <property type="match status" value="1"/>
</dbReference>
<sequence>MARRSYDQYCGLAHALDVVGERWTLLLVRELMSGPKRYSDLEAALGGIGTSLLANRIKQLQADGVVGRRLLDPPVNAVAYELTTAGRELGRAVVPLALWGARHFLTEEQAAQEEFRAEWALVFFADSLEPAALRGLAVDYDFHIADSIARMHIADGRAEIISGTNESAPDAVLRSDAVTVGAIVGGRLTVLDAVAQGRIGLEGDPGALETLLTLLQTQIESLVGQGDTP</sequence>
<dbReference type="InterPro" id="IPR036388">
    <property type="entry name" value="WH-like_DNA-bd_sf"/>
</dbReference>
<dbReference type="Gene3D" id="3.30.1050.10">
    <property type="entry name" value="SCP2 sterol-binding domain"/>
    <property type="match status" value="1"/>
</dbReference>
<dbReference type="Pfam" id="PF01638">
    <property type="entry name" value="HxlR"/>
    <property type="match status" value="1"/>
</dbReference>
<dbReference type="GO" id="GO:0003677">
    <property type="term" value="F:DNA binding"/>
    <property type="evidence" value="ECO:0007669"/>
    <property type="project" value="UniProtKB-KW"/>
</dbReference>
<protein>
    <recommendedName>
        <fullName evidence="4">HTH hxlR-type domain-containing protein</fullName>
    </recommendedName>
</protein>
<feature type="domain" description="HTH hxlR-type" evidence="4">
    <location>
        <begin position="10"/>
        <end position="108"/>
    </location>
</feature>
<dbReference type="InterPro" id="IPR036390">
    <property type="entry name" value="WH_DNA-bd_sf"/>
</dbReference>
<evidence type="ECO:0000256" key="2">
    <source>
        <dbReference type="ARBA" id="ARBA00023125"/>
    </source>
</evidence>
<dbReference type="AlphaFoldDB" id="A0A7K0D9D6"/>
<dbReference type="EMBL" id="WEGK01000013">
    <property type="protein sequence ID" value="MQY22318.1"/>
    <property type="molecule type" value="Genomic_DNA"/>
</dbReference>
<dbReference type="Proteomes" id="UP000438448">
    <property type="component" value="Unassembled WGS sequence"/>
</dbReference>
<evidence type="ECO:0000256" key="3">
    <source>
        <dbReference type="ARBA" id="ARBA00023163"/>
    </source>
</evidence>